<dbReference type="InterPro" id="IPR039261">
    <property type="entry name" value="FNR_nucleotide-bd"/>
</dbReference>
<dbReference type="GO" id="GO:0050660">
    <property type="term" value="F:flavin adenine dinucleotide binding"/>
    <property type="evidence" value="ECO:0007669"/>
    <property type="project" value="InterPro"/>
</dbReference>
<dbReference type="InterPro" id="IPR017927">
    <property type="entry name" value="FAD-bd_FR_type"/>
</dbReference>
<dbReference type="AlphaFoldDB" id="T0YX30"/>
<name>T0YX30_9ZZZZ</name>
<dbReference type="Gene3D" id="2.40.30.10">
    <property type="entry name" value="Translation factors"/>
    <property type="match status" value="1"/>
</dbReference>
<dbReference type="Pfam" id="PF10418">
    <property type="entry name" value="DHODB_Fe-S_bind"/>
    <property type="match status" value="1"/>
</dbReference>
<dbReference type="GO" id="GO:0016491">
    <property type="term" value="F:oxidoreductase activity"/>
    <property type="evidence" value="ECO:0007669"/>
    <property type="project" value="InterPro"/>
</dbReference>
<feature type="non-terminal residue" evidence="2">
    <location>
        <position position="266"/>
    </location>
</feature>
<dbReference type="PROSITE" id="PS51384">
    <property type="entry name" value="FAD_FR"/>
    <property type="match status" value="1"/>
</dbReference>
<dbReference type="PANTHER" id="PTHR43513">
    <property type="entry name" value="DIHYDROOROTATE DEHYDROGENASE B (NAD(+)), ELECTRON TRANSFER SUBUNIT"/>
    <property type="match status" value="1"/>
</dbReference>
<evidence type="ECO:0000313" key="2">
    <source>
        <dbReference type="EMBL" id="EQD37583.1"/>
    </source>
</evidence>
<protein>
    <submittedName>
        <fullName evidence="2">Oxidoreductase FAD/NAD(P)-binding domain protein</fullName>
    </submittedName>
</protein>
<dbReference type="EMBL" id="AUZX01012868">
    <property type="protein sequence ID" value="EQD37583.1"/>
    <property type="molecule type" value="Genomic_DNA"/>
</dbReference>
<dbReference type="GO" id="GO:0051537">
    <property type="term" value="F:2 iron, 2 sulfur cluster binding"/>
    <property type="evidence" value="ECO:0007669"/>
    <property type="project" value="InterPro"/>
</dbReference>
<dbReference type="PANTHER" id="PTHR43513:SF3">
    <property type="entry name" value="DIHYDROOROTATE DEHYDROGENASE B (NAD(+)), ELECTRON TRANSFER SUBUNIT-RELATED"/>
    <property type="match status" value="1"/>
</dbReference>
<dbReference type="SUPFAM" id="SSF63380">
    <property type="entry name" value="Riboflavin synthase domain-like"/>
    <property type="match status" value="1"/>
</dbReference>
<dbReference type="Gene3D" id="3.40.50.80">
    <property type="entry name" value="Nucleotide-binding domain of ferredoxin-NADP reductase (FNR) module"/>
    <property type="match status" value="1"/>
</dbReference>
<evidence type="ECO:0000259" key="1">
    <source>
        <dbReference type="PROSITE" id="PS51384"/>
    </source>
</evidence>
<reference evidence="2" key="1">
    <citation type="submission" date="2013-08" db="EMBL/GenBank/DDBJ databases">
        <authorList>
            <person name="Mendez C."/>
            <person name="Richter M."/>
            <person name="Ferrer M."/>
            <person name="Sanchez J."/>
        </authorList>
    </citation>
    <scope>NUCLEOTIDE SEQUENCE</scope>
</reference>
<dbReference type="InterPro" id="IPR012165">
    <property type="entry name" value="Cyt_c3_hydrogenase_gsu"/>
</dbReference>
<dbReference type="InterPro" id="IPR017938">
    <property type="entry name" value="Riboflavin_synthase-like_b-brl"/>
</dbReference>
<dbReference type="InterPro" id="IPR050353">
    <property type="entry name" value="PyrK_electron_transfer"/>
</dbReference>
<dbReference type="PRINTS" id="PR00406">
    <property type="entry name" value="CYTB5RDTASE"/>
</dbReference>
<dbReference type="GO" id="GO:0006221">
    <property type="term" value="P:pyrimidine nucleotide biosynthetic process"/>
    <property type="evidence" value="ECO:0007669"/>
    <property type="project" value="InterPro"/>
</dbReference>
<sequence length="266" mass="28556">MEHARIRENQRVAPEQFQLLLESPRIAARAQPGTFVQVSCDEDGWLKRPMSLLDARGDRLDILYKVVGKGTQRLSTRPAGTHLSIMGPIGNPFAPDPEAPWIIAIGGGTGIPPLIFLLERLLASGTRNRLAFFGGSELPFPLETQPRATPFIGIPEHASLSLLRLDRAGIPAALASRGSIRGTYPGLVTELFECWWRAQPEPPAQGTQVFSCGPSAMMVSVQNLALEMHFGGALCLEEYMACAIGGCAGCTVPITGPGGIAMKRVC</sequence>
<comment type="caution">
    <text evidence="2">The sequence shown here is derived from an EMBL/GenBank/DDBJ whole genome shotgun (WGS) entry which is preliminary data.</text>
</comment>
<dbReference type="PIRSF" id="PIRSF006816">
    <property type="entry name" value="Cyc3_hyd_g"/>
    <property type="match status" value="1"/>
</dbReference>
<dbReference type="SUPFAM" id="SSF52343">
    <property type="entry name" value="Ferredoxin reductase-like, C-terminal NADP-linked domain"/>
    <property type="match status" value="1"/>
</dbReference>
<accession>T0YX30</accession>
<dbReference type="InterPro" id="IPR019480">
    <property type="entry name" value="Dihydroorotate_DH_Fe-S-bd"/>
</dbReference>
<organism evidence="2">
    <name type="scientific">mine drainage metagenome</name>
    <dbReference type="NCBI Taxonomy" id="410659"/>
    <lineage>
        <taxon>unclassified sequences</taxon>
        <taxon>metagenomes</taxon>
        <taxon>ecological metagenomes</taxon>
    </lineage>
</organism>
<reference evidence="2" key="2">
    <citation type="journal article" date="2014" name="ISME J.">
        <title>Microbial stratification in low pH oxic and suboxic macroscopic growths along an acid mine drainage.</title>
        <authorList>
            <person name="Mendez-Garcia C."/>
            <person name="Mesa V."/>
            <person name="Sprenger R.R."/>
            <person name="Richter M."/>
            <person name="Diez M.S."/>
            <person name="Solano J."/>
            <person name="Bargiela R."/>
            <person name="Golyshina O.V."/>
            <person name="Manteca A."/>
            <person name="Ramos J.L."/>
            <person name="Gallego J.R."/>
            <person name="Llorente I."/>
            <person name="Martins Dos Santos V.A."/>
            <person name="Jensen O.N."/>
            <person name="Pelaez A.I."/>
            <person name="Sanchez J."/>
            <person name="Ferrer M."/>
        </authorList>
    </citation>
    <scope>NUCLEOTIDE SEQUENCE</scope>
</reference>
<proteinExistence type="predicted"/>
<gene>
    <name evidence="2" type="ORF">B1A_17498</name>
</gene>
<feature type="domain" description="FAD-binding FR-type" evidence="1">
    <location>
        <begin position="1"/>
        <end position="95"/>
    </location>
</feature>